<organism evidence="6 7">
    <name type="scientific">Collybiopsis luxurians FD-317 M1</name>
    <dbReference type="NCBI Taxonomy" id="944289"/>
    <lineage>
        <taxon>Eukaryota</taxon>
        <taxon>Fungi</taxon>
        <taxon>Dikarya</taxon>
        <taxon>Basidiomycota</taxon>
        <taxon>Agaricomycotina</taxon>
        <taxon>Agaricomycetes</taxon>
        <taxon>Agaricomycetidae</taxon>
        <taxon>Agaricales</taxon>
        <taxon>Marasmiineae</taxon>
        <taxon>Omphalotaceae</taxon>
        <taxon>Collybiopsis</taxon>
        <taxon>Collybiopsis luxurians</taxon>
    </lineage>
</organism>
<keyword evidence="2" id="KW-0479">Metal-binding</keyword>
<dbReference type="InterPro" id="IPR036457">
    <property type="entry name" value="PPM-type-like_dom_sf"/>
</dbReference>
<dbReference type="PANTHER" id="PTHR48051:SF1">
    <property type="entry name" value="RAS SUPPRESSOR PROTEIN 1"/>
    <property type="match status" value="1"/>
</dbReference>
<dbReference type="Pfam" id="PF23598">
    <property type="entry name" value="LRR_14"/>
    <property type="match status" value="1"/>
</dbReference>
<keyword evidence="7" id="KW-1185">Reference proteome</keyword>
<dbReference type="Gene3D" id="3.60.40.10">
    <property type="entry name" value="PPM-type phosphatase domain"/>
    <property type="match status" value="1"/>
</dbReference>
<keyword evidence="3" id="KW-0677">Repeat</keyword>
<dbReference type="GO" id="GO:0046872">
    <property type="term" value="F:metal ion binding"/>
    <property type="evidence" value="ECO:0007669"/>
    <property type="project" value="UniProtKB-KW"/>
</dbReference>
<dbReference type="SUPFAM" id="SSF52047">
    <property type="entry name" value="RNI-like"/>
    <property type="match status" value="1"/>
</dbReference>
<evidence type="ECO:0000259" key="5">
    <source>
        <dbReference type="PROSITE" id="PS51746"/>
    </source>
</evidence>
<evidence type="ECO:0000256" key="2">
    <source>
        <dbReference type="ARBA" id="ARBA00022723"/>
    </source>
</evidence>
<dbReference type="AlphaFoldDB" id="A0A0D0CQS1"/>
<dbReference type="GO" id="GO:0005737">
    <property type="term" value="C:cytoplasm"/>
    <property type="evidence" value="ECO:0007669"/>
    <property type="project" value="TreeGrafter"/>
</dbReference>
<dbReference type="SUPFAM" id="SSF81606">
    <property type="entry name" value="PP2C-like"/>
    <property type="match status" value="1"/>
</dbReference>
<name>A0A0D0CQS1_9AGAR</name>
<accession>A0A0D0CQS1</accession>
<sequence>MEFRLDILDHQRPSYSPSHLIQDLGSQSQQHLSISFPLKSSLPFLGSRAHPGPPHSTLPPEIGSRRQQDSSRFSIRIYRANNTYHVVQCGFNVTVAKLIPKLKEKLLLGEEREMHMLYLRERGTERILGQMERPADIVRRRLEQAGYDLNDGLGLLGGDGLGLLLKFMFKSQVFAPTEQALAIGDYEHVDLSDSSLRTIPVALHQHADQIFSLSLSRNPMLDLPLDFIQSSTSLTELRLSQMALKKVPTNIRFAVSLARLDLSSNCIGDLDDAYLAEIPGLRSLKVQNNRLEKLPWYFPKLRSLTTLNISSNKFRILPTVVCQLGNLRDLDISFNNIAGLPGVLGKLRNLEHFIMVGNQIRSIPPNASSLVSLKHLDCRRNRIGDFTVIGMLPKLEKLFADHNTLHGIDLRLGPCLMTMNASYNKITEMRVVPGNSYTALLFLDVSHSELSSIAPLALSSLPSLCQLNLSHNNIKTLPSTLGNLVHLTILSIADNVLERLPEGIGKLQRLEVLDVRRNNLTELPGELWTCASLVKLNATSNSIEKWCLPTALLPPPPTDNRDSSSLMRTSPGLHMHPFQGQRKGSATSIINPVKPSSSYLPSLAYTLEKLYLGENHLTAEALGFLSLFQKLKVLNLSFNLIQDLPPTFFKSFFSSIDTTSYSSSSLSSAGAQNQMPRSSLEELYLSGNKLTTLPTEDIARMTQLKTLYLNGNRLQTLPQELGKVVNLTMLDVGSNLLKYNIYNWEFDWNWNFNKNLKYLNLSGNKRFQIKSDMTKLPGTSAAVIHPQLLGGFTDLTELRVLGLMDVTVITTGQILGEHKARHVRTSESTICGMAYGIADTLGQDDCLHVLDLVHEFPHGNKAIFAIFSQSQLPKTVPMGISGNKIAKFLRDNYIEVFQTQLSALRKDEAEGITDALRRSFLKLNQSLFDMLTSNWKQMQEALSNRAMARSGMDIHNPFISMGGASGIVLYFQDKTLYVANAGNALAVISRAGNAEPISRKHDTHDLLEVSRIRAARGWVSPAGLVKNEIDISRSFGFFHLFPVINARPDIIAWQISELDEFVIIGNQGLWDFVSYETAVDIVGRERGDPMLAAQKLRDFVMSYGADGSTMIMVISISDLFKENRKRSGEGSVMDSQIWKYDDPVPPSQVSSQLWNAQHSKSFKQNPSIHSNLISLSDGDSPVFLILQQVLCNKRPGPMMKDLTWMRDLLASHDQSVLQELADFIQLVSTLCIILELVHLTMPTSAGTGFEIIF</sequence>
<feature type="domain" description="PPM-type phosphatase" evidence="5">
    <location>
        <begin position="863"/>
        <end position="1116"/>
    </location>
</feature>
<dbReference type="OrthoDB" id="2021138at2759"/>
<evidence type="ECO:0000256" key="4">
    <source>
        <dbReference type="SAM" id="MobiDB-lite"/>
    </source>
</evidence>
<reference evidence="6 7" key="1">
    <citation type="submission" date="2014-04" db="EMBL/GenBank/DDBJ databases">
        <title>Evolutionary Origins and Diversification of the Mycorrhizal Mutualists.</title>
        <authorList>
            <consortium name="DOE Joint Genome Institute"/>
            <consortium name="Mycorrhizal Genomics Consortium"/>
            <person name="Kohler A."/>
            <person name="Kuo A."/>
            <person name="Nagy L.G."/>
            <person name="Floudas D."/>
            <person name="Copeland A."/>
            <person name="Barry K.W."/>
            <person name="Cichocki N."/>
            <person name="Veneault-Fourrey C."/>
            <person name="LaButti K."/>
            <person name="Lindquist E.A."/>
            <person name="Lipzen A."/>
            <person name="Lundell T."/>
            <person name="Morin E."/>
            <person name="Murat C."/>
            <person name="Riley R."/>
            <person name="Ohm R."/>
            <person name="Sun H."/>
            <person name="Tunlid A."/>
            <person name="Henrissat B."/>
            <person name="Grigoriev I.V."/>
            <person name="Hibbett D.S."/>
            <person name="Martin F."/>
        </authorList>
    </citation>
    <scope>NUCLEOTIDE SEQUENCE [LARGE SCALE GENOMIC DNA]</scope>
    <source>
        <strain evidence="6 7">FD-317 M1</strain>
    </source>
</reference>
<dbReference type="SUPFAM" id="SSF52058">
    <property type="entry name" value="L domain-like"/>
    <property type="match status" value="1"/>
</dbReference>
<dbReference type="Gene3D" id="3.80.10.10">
    <property type="entry name" value="Ribonuclease Inhibitor"/>
    <property type="match status" value="3"/>
</dbReference>
<evidence type="ECO:0000256" key="1">
    <source>
        <dbReference type="ARBA" id="ARBA00022614"/>
    </source>
</evidence>
<dbReference type="PANTHER" id="PTHR48051">
    <property type="match status" value="1"/>
</dbReference>
<dbReference type="CDD" id="cd00143">
    <property type="entry name" value="PP2Cc"/>
    <property type="match status" value="1"/>
</dbReference>
<feature type="region of interest" description="Disordered" evidence="4">
    <location>
        <begin position="45"/>
        <end position="68"/>
    </location>
</feature>
<dbReference type="Pfam" id="PF23010">
    <property type="entry name" value="RA_3"/>
    <property type="match status" value="1"/>
</dbReference>
<gene>
    <name evidence="6" type="ORF">GYMLUDRAFT_166609</name>
</gene>
<dbReference type="PROSITE" id="PS51450">
    <property type="entry name" value="LRR"/>
    <property type="match status" value="4"/>
</dbReference>
<dbReference type="InterPro" id="IPR001611">
    <property type="entry name" value="Leu-rich_rpt"/>
</dbReference>
<evidence type="ECO:0000256" key="3">
    <source>
        <dbReference type="ARBA" id="ARBA00022737"/>
    </source>
</evidence>
<dbReference type="InterPro" id="IPR032675">
    <property type="entry name" value="LRR_dom_sf"/>
</dbReference>
<dbReference type="PROSITE" id="PS51746">
    <property type="entry name" value="PPM_2"/>
    <property type="match status" value="1"/>
</dbReference>
<dbReference type="InterPro" id="IPR003591">
    <property type="entry name" value="Leu-rich_rpt_typical-subtyp"/>
</dbReference>
<dbReference type="SMART" id="SM00332">
    <property type="entry name" value="PP2Cc"/>
    <property type="match status" value="1"/>
</dbReference>
<dbReference type="SMART" id="SM00364">
    <property type="entry name" value="LRR_BAC"/>
    <property type="match status" value="9"/>
</dbReference>
<keyword evidence="1" id="KW-0433">Leucine-rich repeat</keyword>
<dbReference type="InterPro" id="IPR050216">
    <property type="entry name" value="LRR_domain-containing"/>
</dbReference>
<dbReference type="Proteomes" id="UP000053593">
    <property type="component" value="Unassembled WGS sequence"/>
</dbReference>
<evidence type="ECO:0000313" key="6">
    <source>
        <dbReference type="EMBL" id="KIK61417.1"/>
    </source>
</evidence>
<dbReference type="InterPro" id="IPR001932">
    <property type="entry name" value="PPM-type_phosphatase-like_dom"/>
</dbReference>
<dbReference type="InterPro" id="IPR055414">
    <property type="entry name" value="LRR_R13L4/SHOC2-like"/>
</dbReference>
<dbReference type="Pfam" id="PF00481">
    <property type="entry name" value="PP2C"/>
    <property type="match status" value="1"/>
</dbReference>
<evidence type="ECO:0000313" key="7">
    <source>
        <dbReference type="Proteomes" id="UP000053593"/>
    </source>
</evidence>
<dbReference type="SMART" id="SM00369">
    <property type="entry name" value="LRR_TYP"/>
    <property type="match status" value="11"/>
</dbReference>
<dbReference type="InterPro" id="IPR055071">
    <property type="entry name" value="RA_PHLPP-like"/>
</dbReference>
<dbReference type="Pfam" id="PF00560">
    <property type="entry name" value="LRR_1"/>
    <property type="match status" value="1"/>
</dbReference>
<dbReference type="EMBL" id="KN834771">
    <property type="protein sequence ID" value="KIK61417.1"/>
    <property type="molecule type" value="Genomic_DNA"/>
</dbReference>
<proteinExistence type="predicted"/>
<dbReference type="HOGENOM" id="CLU_265564_0_0_1"/>
<dbReference type="Pfam" id="PF13855">
    <property type="entry name" value="LRR_8"/>
    <property type="match status" value="2"/>
</dbReference>
<protein>
    <recommendedName>
        <fullName evidence="5">PPM-type phosphatase domain-containing protein</fullName>
    </recommendedName>
</protein>